<accession>A0ACC1SKI7</accession>
<proteinExistence type="predicted"/>
<evidence type="ECO:0000313" key="2">
    <source>
        <dbReference type="Proteomes" id="UP001148629"/>
    </source>
</evidence>
<comment type="caution">
    <text evidence="1">The sequence shown here is derived from an EMBL/GenBank/DDBJ whole genome shotgun (WGS) entry which is preliminary data.</text>
</comment>
<protein>
    <submittedName>
        <fullName evidence="1">Uncharacterized protein</fullName>
    </submittedName>
</protein>
<dbReference type="EMBL" id="JANRMS010000343">
    <property type="protein sequence ID" value="KAJ3541579.1"/>
    <property type="molecule type" value="Genomic_DNA"/>
</dbReference>
<organism evidence="1 2">
    <name type="scientific">Fusarium decemcellulare</name>
    <dbReference type="NCBI Taxonomy" id="57161"/>
    <lineage>
        <taxon>Eukaryota</taxon>
        <taxon>Fungi</taxon>
        <taxon>Dikarya</taxon>
        <taxon>Ascomycota</taxon>
        <taxon>Pezizomycotina</taxon>
        <taxon>Sordariomycetes</taxon>
        <taxon>Hypocreomycetidae</taxon>
        <taxon>Hypocreales</taxon>
        <taxon>Nectriaceae</taxon>
        <taxon>Fusarium</taxon>
        <taxon>Fusarium decemcellulare species complex</taxon>
    </lineage>
</organism>
<dbReference type="Proteomes" id="UP001148629">
    <property type="component" value="Unassembled WGS sequence"/>
</dbReference>
<keyword evidence="2" id="KW-1185">Reference proteome</keyword>
<reference evidence="1" key="1">
    <citation type="submission" date="2022-08" db="EMBL/GenBank/DDBJ databases">
        <title>Genome Sequence of Fusarium decemcellulare.</title>
        <authorList>
            <person name="Buettner E."/>
        </authorList>
    </citation>
    <scope>NUCLEOTIDE SEQUENCE</scope>
    <source>
        <strain evidence="1">Babe19</strain>
    </source>
</reference>
<name>A0ACC1SKI7_9HYPO</name>
<gene>
    <name evidence="1" type="ORF">NM208_g4542</name>
</gene>
<evidence type="ECO:0000313" key="1">
    <source>
        <dbReference type="EMBL" id="KAJ3541579.1"/>
    </source>
</evidence>
<sequence>MRCSLLFLAPLVLLSELVAAENTIEQICGGVKGILGCKASFDIPVSAKLKTCPNKFFEVDPCKTRYTYKYPCPTWRKPGRMCDGWTCTPGTNTKWIDVPCGITVITKRMDLCQSVRDTLGSAASDFINKAGAMCSCIPRAFEMIGTGLLDSISTKGGLANIDSKLITELVQLQKCIVDNGFGIKDDKDDVVAKDLTSKNGWVVLRAAEIDLASYVELVTAVAPCVTGTCNPKAIANFFTNYLTKTKDLMGDQLSEVVLGWVNIFGQIKTKVATIADAAENLVARLESVPGKVEEIEKKICQNKACVGPGASEFAKKAAKAVATVQSLRNIRKAADTAASAVPKLVDRAETIIKVADSIPGEDFIIELITSGSLTKIDDIIEAIQITKELPKAAAELQAIISPIGELAAGYQTFSADALKVIEEVISVSWEDYKKEFEADVSGQLQAGLTEIQMLVRTELDEPLRNLTTAIKDLTDVLALFPIKDGLFELDTGVSSYKRWSAITMDVPCTKAGRAKFEISGFKTSFDYPKFYSCQYGPKRIPWPNHHIPYIKFRIG</sequence>